<accession>A0A0H5QYG6</accession>
<reference evidence="1" key="1">
    <citation type="submission" date="2015-04" db="EMBL/GenBank/DDBJ databases">
        <title>The genome sequence of the plant pathogenic Rhizarian Plasmodiophora brassicae reveals insights in its biotrophic life cycle and the origin of chitin synthesis.</title>
        <authorList>
            <person name="Schwelm A."/>
            <person name="Fogelqvist J."/>
            <person name="Knaust A."/>
            <person name="Julke S."/>
            <person name="Lilja T."/>
            <person name="Dhandapani V."/>
            <person name="Bonilla-Rosso G."/>
            <person name="Karlsson M."/>
            <person name="Shevchenko A."/>
            <person name="Choi S.R."/>
            <person name="Kim H.G."/>
            <person name="Park J.Y."/>
            <person name="Lim Y.P."/>
            <person name="Ludwig-Muller J."/>
            <person name="Dixelius C."/>
        </authorList>
    </citation>
    <scope>NUCLEOTIDE SEQUENCE</scope>
    <source>
        <tissue evidence="1">Potato root galls</tissue>
    </source>
</reference>
<dbReference type="EMBL" id="HACM01000177">
    <property type="protein sequence ID" value="CRZ00619.1"/>
    <property type="molecule type" value="Transcribed_RNA"/>
</dbReference>
<evidence type="ECO:0000313" key="1">
    <source>
        <dbReference type="EMBL" id="CRZ00619.1"/>
    </source>
</evidence>
<proteinExistence type="predicted"/>
<name>A0A0H5QYG6_9EUKA</name>
<evidence type="ECO:0008006" key="2">
    <source>
        <dbReference type="Google" id="ProtNLM"/>
    </source>
</evidence>
<dbReference type="InterPro" id="IPR019410">
    <property type="entry name" value="Methyltransf_16"/>
</dbReference>
<dbReference type="Pfam" id="PF10294">
    <property type="entry name" value="Methyltransf_16"/>
    <property type="match status" value="1"/>
</dbReference>
<dbReference type="AlphaFoldDB" id="A0A0H5QYG6"/>
<dbReference type="Gene3D" id="3.40.50.150">
    <property type="entry name" value="Vaccinia Virus protein VP39"/>
    <property type="match status" value="1"/>
</dbReference>
<sequence>MGGVGFFLAEYCLMSSIVSGKRCLELGCGGTGVVSTICSRMDPRAYMATDYNDEVLEKLSSNLVDNNVHEVMVRRLDWFDVDDAILAESAPELILLSDTVRE</sequence>
<protein>
    <recommendedName>
        <fullName evidence="2">Methyltransferase small domain-containing protein</fullName>
    </recommendedName>
</protein>
<dbReference type="PANTHER" id="PTHR14614">
    <property type="entry name" value="HEPATOCELLULAR CARCINOMA-ASSOCIATED ANTIGEN"/>
    <property type="match status" value="1"/>
</dbReference>
<dbReference type="SUPFAM" id="SSF53335">
    <property type="entry name" value="S-adenosyl-L-methionine-dependent methyltransferases"/>
    <property type="match status" value="1"/>
</dbReference>
<organism evidence="1">
    <name type="scientific">Spongospora subterranea</name>
    <dbReference type="NCBI Taxonomy" id="70186"/>
    <lineage>
        <taxon>Eukaryota</taxon>
        <taxon>Sar</taxon>
        <taxon>Rhizaria</taxon>
        <taxon>Endomyxa</taxon>
        <taxon>Phytomyxea</taxon>
        <taxon>Plasmodiophorida</taxon>
        <taxon>Plasmodiophoridae</taxon>
        <taxon>Spongospora</taxon>
    </lineage>
</organism>
<dbReference type="InterPro" id="IPR029063">
    <property type="entry name" value="SAM-dependent_MTases_sf"/>
</dbReference>